<gene>
    <name evidence="2" type="ORF">SDC9_129585</name>
</gene>
<feature type="domain" description="Fumarylacetoacetase-like C-terminal" evidence="1">
    <location>
        <begin position="1"/>
        <end position="71"/>
    </location>
</feature>
<protein>
    <recommendedName>
        <fullName evidence="1">Fumarylacetoacetase-like C-terminal domain-containing protein</fullName>
    </recommendedName>
</protein>
<sequence length="75" mass="8128">MTVNGGLPQRFTGTHSLGDPAWLLVDWLQHVAREYGSVPAGTVVTTGTWCGCMPLQAGDRFEMEFDGLGGLGWQF</sequence>
<evidence type="ECO:0000259" key="1">
    <source>
        <dbReference type="Pfam" id="PF01557"/>
    </source>
</evidence>
<dbReference type="InterPro" id="IPR011234">
    <property type="entry name" value="Fumarylacetoacetase-like_C"/>
</dbReference>
<evidence type="ECO:0000313" key="2">
    <source>
        <dbReference type="EMBL" id="MPM82524.1"/>
    </source>
</evidence>
<dbReference type="EMBL" id="VSSQ01031583">
    <property type="protein sequence ID" value="MPM82524.1"/>
    <property type="molecule type" value="Genomic_DNA"/>
</dbReference>
<dbReference type="InterPro" id="IPR036663">
    <property type="entry name" value="Fumarylacetoacetase_C_sf"/>
</dbReference>
<reference evidence="2" key="1">
    <citation type="submission" date="2019-08" db="EMBL/GenBank/DDBJ databases">
        <authorList>
            <person name="Kucharzyk K."/>
            <person name="Murdoch R.W."/>
            <person name="Higgins S."/>
            <person name="Loffler F."/>
        </authorList>
    </citation>
    <scope>NUCLEOTIDE SEQUENCE</scope>
</reference>
<dbReference type="Gene3D" id="3.90.850.10">
    <property type="entry name" value="Fumarylacetoacetase-like, C-terminal domain"/>
    <property type="match status" value="1"/>
</dbReference>
<dbReference type="Pfam" id="PF01557">
    <property type="entry name" value="FAA_hydrolase"/>
    <property type="match status" value="1"/>
</dbReference>
<dbReference type="AlphaFoldDB" id="A0A645CZY6"/>
<dbReference type="GO" id="GO:0003824">
    <property type="term" value="F:catalytic activity"/>
    <property type="evidence" value="ECO:0007669"/>
    <property type="project" value="InterPro"/>
</dbReference>
<proteinExistence type="predicted"/>
<dbReference type="SUPFAM" id="SSF56529">
    <property type="entry name" value="FAH"/>
    <property type="match status" value="1"/>
</dbReference>
<comment type="caution">
    <text evidence="2">The sequence shown here is derived from an EMBL/GenBank/DDBJ whole genome shotgun (WGS) entry which is preliminary data.</text>
</comment>
<accession>A0A645CZY6</accession>
<organism evidence="2">
    <name type="scientific">bioreactor metagenome</name>
    <dbReference type="NCBI Taxonomy" id="1076179"/>
    <lineage>
        <taxon>unclassified sequences</taxon>
        <taxon>metagenomes</taxon>
        <taxon>ecological metagenomes</taxon>
    </lineage>
</organism>
<name>A0A645CZY6_9ZZZZ</name>